<keyword evidence="2" id="KW-1185">Reference proteome</keyword>
<accession>G4YYG4</accession>
<proteinExistence type="predicted"/>
<evidence type="ECO:0000313" key="2">
    <source>
        <dbReference type="Proteomes" id="UP000002640"/>
    </source>
</evidence>
<dbReference type="RefSeq" id="XP_009519839.1">
    <property type="nucleotide sequence ID" value="XM_009521544.1"/>
</dbReference>
<sequence length="136" mass="14678">MPCCLFTAAAITFEFQRLVVDAGAAAAKAHVRLCWQCGQSCVTGSSHTTVTHRSVVYVCGGGEVRGGRYLRGTSGFRTAAITFEFQRLVIDAGAAAAKAHVRLCWHCGQSHHRHPQGTHTHELARITADMGAENER</sequence>
<dbReference type="AlphaFoldDB" id="G4YYG4"/>
<gene>
    <name evidence="1" type="ORF">PHYSODRAFT_325658</name>
</gene>
<name>G4YYG4_PHYSP</name>
<dbReference type="InParanoid" id="G4YYG4"/>
<dbReference type="KEGG" id="psoj:PHYSODRAFT_325658"/>
<dbReference type="GeneID" id="20645300"/>
<evidence type="ECO:0000313" key="1">
    <source>
        <dbReference type="EMBL" id="EGZ24551.1"/>
    </source>
</evidence>
<protein>
    <submittedName>
        <fullName evidence="1">Uncharacterized protein</fullName>
    </submittedName>
</protein>
<dbReference type="EMBL" id="JH159152">
    <property type="protein sequence ID" value="EGZ24551.1"/>
    <property type="molecule type" value="Genomic_DNA"/>
</dbReference>
<organism evidence="1 2">
    <name type="scientific">Phytophthora sojae (strain P6497)</name>
    <name type="common">Soybean stem and root rot agent</name>
    <name type="synonym">Phytophthora megasperma f. sp. glycines</name>
    <dbReference type="NCBI Taxonomy" id="1094619"/>
    <lineage>
        <taxon>Eukaryota</taxon>
        <taxon>Sar</taxon>
        <taxon>Stramenopiles</taxon>
        <taxon>Oomycota</taxon>
        <taxon>Peronosporomycetes</taxon>
        <taxon>Peronosporales</taxon>
        <taxon>Peronosporaceae</taxon>
        <taxon>Phytophthora</taxon>
    </lineage>
</organism>
<dbReference type="Proteomes" id="UP000002640">
    <property type="component" value="Unassembled WGS sequence"/>
</dbReference>
<reference evidence="1 2" key="1">
    <citation type="journal article" date="2006" name="Science">
        <title>Phytophthora genome sequences uncover evolutionary origins and mechanisms of pathogenesis.</title>
        <authorList>
            <person name="Tyler B.M."/>
            <person name="Tripathy S."/>
            <person name="Zhang X."/>
            <person name="Dehal P."/>
            <person name="Jiang R.H."/>
            <person name="Aerts A."/>
            <person name="Arredondo F.D."/>
            <person name="Baxter L."/>
            <person name="Bensasson D."/>
            <person name="Beynon J.L."/>
            <person name="Chapman J."/>
            <person name="Damasceno C.M."/>
            <person name="Dorrance A.E."/>
            <person name="Dou D."/>
            <person name="Dickerman A.W."/>
            <person name="Dubchak I.L."/>
            <person name="Garbelotto M."/>
            <person name="Gijzen M."/>
            <person name="Gordon S.G."/>
            <person name="Govers F."/>
            <person name="Grunwald N.J."/>
            <person name="Huang W."/>
            <person name="Ivors K.L."/>
            <person name="Jones R.W."/>
            <person name="Kamoun S."/>
            <person name="Krampis K."/>
            <person name="Lamour K.H."/>
            <person name="Lee M.K."/>
            <person name="McDonald W.H."/>
            <person name="Medina M."/>
            <person name="Meijer H.J."/>
            <person name="Nordberg E.K."/>
            <person name="Maclean D.J."/>
            <person name="Ospina-Giraldo M.D."/>
            <person name="Morris P.F."/>
            <person name="Phuntumart V."/>
            <person name="Putnam N.H."/>
            <person name="Rash S."/>
            <person name="Rose J.K."/>
            <person name="Sakihama Y."/>
            <person name="Salamov A.A."/>
            <person name="Savidor A."/>
            <person name="Scheuring C.F."/>
            <person name="Smith B.M."/>
            <person name="Sobral B.W."/>
            <person name="Terry A."/>
            <person name="Torto-Alalibo T.A."/>
            <person name="Win J."/>
            <person name="Xu Z."/>
            <person name="Zhang H."/>
            <person name="Grigoriev I.V."/>
            <person name="Rokhsar D.S."/>
            <person name="Boore J.L."/>
        </authorList>
    </citation>
    <scope>NUCLEOTIDE SEQUENCE [LARGE SCALE GENOMIC DNA]</scope>
    <source>
        <strain evidence="1 2">P6497</strain>
    </source>
</reference>